<keyword evidence="15" id="KW-1185">Reference proteome</keyword>
<evidence type="ECO:0000256" key="3">
    <source>
        <dbReference type="ARBA" id="ARBA00013107"/>
    </source>
</evidence>
<proteinExistence type="inferred from homology"/>
<evidence type="ECO:0000256" key="13">
    <source>
        <dbReference type="ARBA" id="ARBA00047990"/>
    </source>
</evidence>
<dbReference type="InterPro" id="IPR020895">
    <property type="entry name" value="Frataxin_CS"/>
</dbReference>
<dbReference type="SMART" id="SM01219">
    <property type="entry name" value="Frataxin_Cyay"/>
    <property type="match status" value="1"/>
</dbReference>
<keyword evidence="5" id="KW-0813">Transport</keyword>
<dbReference type="NCBIfam" id="TIGR03421">
    <property type="entry name" value="FeS_CyaY"/>
    <property type="match status" value="1"/>
</dbReference>
<dbReference type="PROSITE" id="PS50810">
    <property type="entry name" value="FRATAXIN_2"/>
    <property type="match status" value="1"/>
</dbReference>
<comment type="similarity">
    <text evidence="2">Belongs to the frataxin family.</text>
</comment>
<dbReference type="GO" id="GO:0016226">
    <property type="term" value="P:iron-sulfur cluster assembly"/>
    <property type="evidence" value="ECO:0007669"/>
    <property type="project" value="InterPro"/>
</dbReference>
<protein>
    <recommendedName>
        <fullName evidence="3">ferroxidase</fullName>
        <ecNumber evidence="3">1.16.3.1</ecNumber>
    </recommendedName>
</protein>
<evidence type="ECO:0000256" key="1">
    <source>
        <dbReference type="ARBA" id="ARBA00004173"/>
    </source>
</evidence>
<comment type="subcellular location">
    <subcellularLocation>
        <location evidence="1">Mitochondrion</location>
    </subcellularLocation>
</comment>
<evidence type="ECO:0000256" key="4">
    <source>
        <dbReference type="ARBA" id="ARBA00022434"/>
    </source>
</evidence>
<dbReference type="InterPro" id="IPR017789">
    <property type="entry name" value="Frataxin"/>
</dbReference>
<evidence type="ECO:0000256" key="10">
    <source>
        <dbReference type="ARBA" id="ARBA00023065"/>
    </source>
</evidence>
<dbReference type="GO" id="GO:0006826">
    <property type="term" value="P:iron ion transport"/>
    <property type="evidence" value="ECO:0007669"/>
    <property type="project" value="UniProtKB-KW"/>
</dbReference>
<evidence type="ECO:0000256" key="7">
    <source>
        <dbReference type="ARBA" id="ARBA00022946"/>
    </source>
</evidence>
<dbReference type="EMBL" id="JACSDZ010000022">
    <property type="protein sequence ID" value="KAF7381030.1"/>
    <property type="molecule type" value="Genomic_DNA"/>
</dbReference>
<dbReference type="FunFam" id="3.30.920.10:FF:000002">
    <property type="entry name" value="Frataxin, mitochondrial"/>
    <property type="match status" value="1"/>
</dbReference>
<comment type="caution">
    <text evidence="14">The sequence shown here is derived from an EMBL/GenBank/DDBJ whole genome shotgun (WGS) entry which is preliminary data.</text>
</comment>
<dbReference type="PANTHER" id="PTHR16821">
    <property type="entry name" value="FRATAXIN"/>
    <property type="match status" value="1"/>
</dbReference>
<dbReference type="EC" id="1.16.3.1" evidence="3"/>
<dbReference type="Gene3D" id="3.30.920.10">
    <property type="entry name" value="Frataxin/CyaY"/>
    <property type="match status" value="1"/>
</dbReference>
<sequence length="231" mass="27076">MFQTVIRSTVSRKVSNKLSTKITHNFLSRHVSVYYKNNVGGYDNVYSTRYINRKNNFLFYVPISLYNSQVDYMNLDRSLTLVEFEKISDTTLESLTEYFDDLIEEAAHLEDSDVAYGDGVLTVKFGNPYGTYVINRQTPNRQIWLSSPTSGPKRYDFVKGKWVYKYDDKTLHELLNDEISSIVKTKQLHEIIRGTLLKTYISSNKSIRIFPIKSFDFLIDKQPWRLWKMGI</sequence>
<dbReference type="PRINTS" id="PR00904">
    <property type="entry name" value="FRATAXIN"/>
</dbReference>
<keyword evidence="8" id="KW-0560">Oxidoreductase</keyword>
<evidence type="ECO:0000256" key="6">
    <source>
        <dbReference type="ARBA" id="ARBA00022496"/>
    </source>
</evidence>
<dbReference type="CDD" id="cd00503">
    <property type="entry name" value="Frataxin"/>
    <property type="match status" value="1"/>
</dbReference>
<evidence type="ECO:0000256" key="12">
    <source>
        <dbReference type="ARBA" id="ARBA00023133"/>
    </source>
</evidence>
<dbReference type="GO" id="GO:0008198">
    <property type="term" value="F:ferrous iron binding"/>
    <property type="evidence" value="ECO:0007669"/>
    <property type="project" value="TreeGrafter"/>
</dbReference>
<accession>A0A834MQ65</accession>
<dbReference type="Proteomes" id="UP000617340">
    <property type="component" value="Unassembled WGS sequence"/>
</dbReference>
<keyword evidence="6" id="KW-0410">Iron transport</keyword>
<gene>
    <name evidence="14" type="ORF">HZH68_015905</name>
</gene>
<dbReference type="GO" id="GO:0008199">
    <property type="term" value="F:ferric iron binding"/>
    <property type="evidence" value="ECO:0007669"/>
    <property type="project" value="InterPro"/>
</dbReference>
<evidence type="ECO:0000313" key="14">
    <source>
        <dbReference type="EMBL" id="KAF7381030.1"/>
    </source>
</evidence>
<keyword evidence="10" id="KW-0406">Ion transport</keyword>
<dbReference type="GO" id="GO:0051537">
    <property type="term" value="F:2 iron, 2 sulfur cluster binding"/>
    <property type="evidence" value="ECO:0007669"/>
    <property type="project" value="TreeGrafter"/>
</dbReference>
<organism evidence="14 15">
    <name type="scientific">Vespula germanica</name>
    <name type="common">German yellow jacket</name>
    <name type="synonym">Paravespula germanica</name>
    <dbReference type="NCBI Taxonomy" id="30212"/>
    <lineage>
        <taxon>Eukaryota</taxon>
        <taxon>Metazoa</taxon>
        <taxon>Ecdysozoa</taxon>
        <taxon>Arthropoda</taxon>
        <taxon>Hexapoda</taxon>
        <taxon>Insecta</taxon>
        <taxon>Pterygota</taxon>
        <taxon>Neoptera</taxon>
        <taxon>Endopterygota</taxon>
        <taxon>Hymenoptera</taxon>
        <taxon>Apocrita</taxon>
        <taxon>Aculeata</taxon>
        <taxon>Vespoidea</taxon>
        <taxon>Vespidae</taxon>
        <taxon>Vespinae</taxon>
        <taxon>Vespula</taxon>
    </lineage>
</organism>
<keyword evidence="11" id="KW-0496">Mitochondrion</keyword>
<dbReference type="GO" id="GO:0034986">
    <property type="term" value="F:iron chaperone activity"/>
    <property type="evidence" value="ECO:0007669"/>
    <property type="project" value="TreeGrafter"/>
</dbReference>
<dbReference type="GO" id="GO:0004322">
    <property type="term" value="F:ferroxidase activity"/>
    <property type="evidence" value="ECO:0007669"/>
    <property type="project" value="UniProtKB-EC"/>
</dbReference>
<evidence type="ECO:0000256" key="2">
    <source>
        <dbReference type="ARBA" id="ARBA00008183"/>
    </source>
</evidence>
<dbReference type="AlphaFoldDB" id="A0A834MQ65"/>
<dbReference type="InterPro" id="IPR036524">
    <property type="entry name" value="Frataxin/CyaY_sf"/>
</dbReference>
<dbReference type="PROSITE" id="PS01344">
    <property type="entry name" value="FRATAXIN_1"/>
    <property type="match status" value="1"/>
</dbReference>
<dbReference type="PANTHER" id="PTHR16821:SF2">
    <property type="entry name" value="FRATAXIN, MITOCHONDRIAL"/>
    <property type="match status" value="1"/>
</dbReference>
<keyword evidence="7" id="KW-0809">Transit peptide</keyword>
<dbReference type="Pfam" id="PF01491">
    <property type="entry name" value="Frataxin_Cyay"/>
    <property type="match status" value="1"/>
</dbReference>
<keyword evidence="9" id="KW-0408">Iron</keyword>
<evidence type="ECO:0000256" key="9">
    <source>
        <dbReference type="ARBA" id="ARBA00023004"/>
    </source>
</evidence>
<evidence type="ECO:0000256" key="11">
    <source>
        <dbReference type="ARBA" id="ARBA00023128"/>
    </source>
</evidence>
<keyword evidence="4" id="KW-0409">Iron storage</keyword>
<comment type="catalytic activity">
    <reaction evidence="13">
        <text>4 Fe(2+) + O2 + 4 H(+) = 4 Fe(3+) + 2 H2O</text>
        <dbReference type="Rhea" id="RHEA:11148"/>
        <dbReference type="ChEBI" id="CHEBI:15377"/>
        <dbReference type="ChEBI" id="CHEBI:15378"/>
        <dbReference type="ChEBI" id="CHEBI:15379"/>
        <dbReference type="ChEBI" id="CHEBI:29033"/>
        <dbReference type="ChEBI" id="CHEBI:29034"/>
        <dbReference type="EC" id="1.16.3.1"/>
    </reaction>
</comment>
<keyword evidence="12" id="KW-0350">Heme biosynthesis</keyword>
<evidence type="ECO:0000256" key="5">
    <source>
        <dbReference type="ARBA" id="ARBA00022448"/>
    </source>
</evidence>
<dbReference type="NCBIfam" id="TIGR03422">
    <property type="entry name" value="mito_frataxin"/>
    <property type="match status" value="1"/>
</dbReference>
<reference evidence="14" key="1">
    <citation type="journal article" date="2020" name="G3 (Bethesda)">
        <title>High-Quality Assemblies for Three Invasive Social Wasps from the &lt;i&gt;Vespula&lt;/i&gt; Genus.</title>
        <authorList>
            <person name="Harrop T.W.R."/>
            <person name="Guhlin J."/>
            <person name="McLaughlin G.M."/>
            <person name="Permina E."/>
            <person name="Stockwell P."/>
            <person name="Gilligan J."/>
            <person name="Le Lec M.F."/>
            <person name="Gruber M.A.M."/>
            <person name="Quinn O."/>
            <person name="Lovegrove M."/>
            <person name="Duncan E.J."/>
            <person name="Remnant E.J."/>
            <person name="Van Eeckhoven J."/>
            <person name="Graham B."/>
            <person name="Knapp R.A."/>
            <person name="Langford K.W."/>
            <person name="Kronenberg Z."/>
            <person name="Press M.O."/>
            <person name="Eacker S.M."/>
            <person name="Wilson-Rankin E.E."/>
            <person name="Purcell J."/>
            <person name="Lester P.J."/>
            <person name="Dearden P.K."/>
        </authorList>
    </citation>
    <scope>NUCLEOTIDE SEQUENCE</scope>
    <source>
        <strain evidence="14">Linc-1</strain>
    </source>
</reference>
<dbReference type="GO" id="GO:0006879">
    <property type="term" value="P:intracellular iron ion homeostasis"/>
    <property type="evidence" value="ECO:0007669"/>
    <property type="project" value="UniProtKB-KW"/>
</dbReference>
<evidence type="ECO:0000313" key="15">
    <source>
        <dbReference type="Proteomes" id="UP000617340"/>
    </source>
</evidence>
<dbReference type="InterPro" id="IPR002908">
    <property type="entry name" value="Frataxin/CyaY"/>
</dbReference>
<dbReference type="SUPFAM" id="SSF55387">
    <property type="entry name" value="Frataxin/Nqo15-like"/>
    <property type="match status" value="1"/>
</dbReference>
<evidence type="ECO:0000256" key="8">
    <source>
        <dbReference type="ARBA" id="ARBA00023002"/>
    </source>
</evidence>
<name>A0A834MQ65_VESGE</name>
<dbReference type="GO" id="GO:0005739">
    <property type="term" value="C:mitochondrion"/>
    <property type="evidence" value="ECO:0007669"/>
    <property type="project" value="UniProtKB-SubCell"/>
</dbReference>
<dbReference type="GO" id="GO:0006783">
    <property type="term" value="P:heme biosynthetic process"/>
    <property type="evidence" value="ECO:0007669"/>
    <property type="project" value="UniProtKB-KW"/>
</dbReference>